<proteinExistence type="predicted"/>
<feature type="domain" description="Cadherin-like" evidence="3">
    <location>
        <begin position="1805"/>
        <end position="1899"/>
    </location>
</feature>
<evidence type="ECO:0000259" key="3">
    <source>
        <dbReference type="Pfam" id="PF17892"/>
    </source>
</evidence>
<keyword evidence="5" id="KW-1185">Reference proteome</keyword>
<dbReference type="Gene3D" id="2.60.40.2810">
    <property type="match status" value="2"/>
</dbReference>
<feature type="domain" description="Cadherin-like" evidence="3">
    <location>
        <begin position="676"/>
        <end position="776"/>
    </location>
</feature>
<feature type="compositionally biased region" description="Low complexity" evidence="1">
    <location>
        <begin position="29"/>
        <end position="55"/>
    </location>
</feature>
<dbReference type="Proteomes" id="UP001529491">
    <property type="component" value="Chromosome"/>
</dbReference>
<feature type="compositionally biased region" description="Low complexity" evidence="1">
    <location>
        <begin position="123"/>
        <end position="136"/>
    </location>
</feature>
<feature type="domain" description="DUF642" evidence="2">
    <location>
        <begin position="1129"/>
        <end position="1218"/>
    </location>
</feature>
<feature type="compositionally biased region" description="Polar residues" evidence="1">
    <location>
        <begin position="173"/>
        <end position="193"/>
    </location>
</feature>
<feature type="compositionally biased region" description="Polar residues" evidence="1">
    <location>
        <begin position="3025"/>
        <end position="3049"/>
    </location>
</feature>
<feature type="domain" description="Cadherin-like" evidence="3">
    <location>
        <begin position="2325"/>
        <end position="2417"/>
    </location>
</feature>
<protein>
    <submittedName>
        <fullName evidence="4">Tandem-95 repeat protein</fullName>
    </submittedName>
</protein>
<feature type="domain" description="Cadherin-like" evidence="3">
    <location>
        <begin position="2519"/>
        <end position="2605"/>
    </location>
</feature>
<feature type="compositionally biased region" description="Polar residues" evidence="1">
    <location>
        <begin position="149"/>
        <end position="166"/>
    </location>
</feature>
<dbReference type="Pfam" id="PF17892">
    <property type="entry name" value="Cadherin_5"/>
    <property type="match status" value="15"/>
</dbReference>
<evidence type="ECO:0000313" key="4">
    <source>
        <dbReference type="EMBL" id="WOT06741.1"/>
    </source>
</evidence>
<feature type="domain" description="Cadherin-like" evidence="3">
    <location>
        <begin position="1902"/>
        <end position="1995"/>
    </location>
</feature>
<organism evidence="4 5">
    <name type="scientific">Shewanella youngdeokensis</name>
    <dbReference type="NCBI Taxonomy" id="2999068"/>
    <lineage>
        <taxon>Bacteria</taxon>
        <taxon>Pseudomonadati</taxon>
        <taxon>Pseudomonadota</taxon>
        <taxon>Gammaproteobacteria</taxon>
        <taxon>Alteromonadales</taxon>
        <taxon>Shewanellaceae</taxon>
        <taxon>Shewanella</taxon>
    </lineage>
</organism>
<feature type="compositionally biased region" description="Basic and acidic residues" evidence="1">
    <location>
        <begin position="104"/>
        <end position="122"/>
    </location>
</feature>
<dbReference type="RefSeq" id="WP_310471013.1">
    <property type="nucleotide sequence ID" value="NZ_CP136522.1"/>
</dbReference>
<evidence type="ECO:0000256" key="1">
    <source>
        <dbReference type="SAM" id="MobiDB-lite"/>
    </source>
</evidence>
<feature type="domain" description="DUF642" evidence="2">
    <location>
        <begin position="476"/>
        <end position="565"/>
    </location>
</feature>
<accession>A0ABZ0K2N5</accession>
<dbReference type="PROSITE" id="PS00018">
    <property type="entry name" value="EF_HAND_1"/>
    <property type="match status" value="1"/>
</dbReference>
<gene>
    <name evidence="4" type="ORF">RGE70_08325</name>
</gene>
<dbReference type="InterPro" id="IPR006946">
    <property type="entry name" value="DGR2-like_dom"/>
</dbReference>
<dbReference type="NCBIfam" id="NF012211">
    <property type="entry name" value="tand_rpt_95"/>
    <property type="match status" value="14"/>
</dbReference>
<dbReference type="Gene3D" id="2.60.120.260">
    <property type="entry name" value="Galactose-binding domain-like"/>
    <property type="match status" value="1"/>
</dbReference>
<feature type="compositionally biased region" description="Polar residues" evidence="1">
    <location>
        <begin position="1"/>
        <end position="10"/>
    </location>
</feature>
<feature type="region of interest" description="Disordered" evidence="1">
    <location>
        <begin position="3020"/>
        <end position="3081"/>
    </location>
</feature>
<feature type="domain" description="Cadherin-like" evidence="3">
    <location>
        <begin position="2420"/>
        <end position="2514"/>
    </location>
</feature>
<feature type="domain" description="Cadherin-like" evidence="3">
    <location>
        <begin position="971"/>
        <end position="1059"/>
    </location>
</feature>
<dbReference type="InterPro" id="IPR018247">
    <property type="entry name" value="EF_Hand_1_Ca_BS"/>
</dbReference>
<dbReference type="InterPro" id="IPR041690">
    <property type="entry name" value="Cadherin_5"/>
</dbReference>
<evidence type="ECO:0000259" key="2">
    <source>
        <dbReference type="Pfam" id="PF04862"/>
    </source>
</evidence>
<feature type="compositionally biased region" description="Acidic residues" evidence="1">
    <location>
        <begin position="3070"/>
        <end position="3081"/>
    </location>
</feature>
<feature type="domain" description="Cadherin-like" evidence="3">
    <location>
        <begin position="2820"/>
        <end position="2908"/>
    </location>
</feature>
<name>A0ABZ0K2N5_9GAMM</name>
<feature type="domain" description="Cadherin-like" evidence="3">
    <location>
        <begin position="875"/>
        <end position="963"/>
    </location>
</feature>
<reference evidence="4 5" key="1">
    <citation type="submission" date="2023-10" db="EMBL/GenBank/DDBJ databases">
        <title>Complete genome sequence of Shewanella sp. DAU334.</title>
        <authorList>
            <person name="Lee Y.-S."/>
            <person name="Jeong H.-R."/>
            <person name="Hwang E.-J."/>
            <person name="Choi Y.-L."/>
            <person name="Kim G.-D."/>
        </authorList>
    </citation>
    <scope>NUCLEOTIDE SEQUENCE [LARGE SCALE GENOMIC DNA]</scope>
    <source>
        <strain evidence="4 5">DAU334</strain>
    </source>
</reference>
<evidence type="ECO:0000313" key="5">
    <source>
        <dbReference type="Proteomes" id="UP001529491"/>
    </source>
</evidence>
<feature type="domain" description="Cadherin-like" evidence="3">
    <location>
        <begin position="1329"/>
        <end position="1429"/>
    </location>
</feature>
<feature type="domain" description="Cadherin-like" evidence="3">
    <location>
        <begin position="779"/>
        <end position="872"/>
    </location>
</feature>
<sequence>MSNDNQTSNSEKNELNEAVEQVNTKDSDTSSSQANNNQSTVSNTVATSSSSMDSQAAEERLTPSDANASDDSADVEDSSADQAEQSSAAAPAAAETESSNNEKSMADNKDEQPSDPEAKEANSESTSQDVSSGSQSVDEESSSEPQAEAKTTTNDAQDNPNSNSDVTGGAETTEPSTATNSEDFGVNVTTDNNADGVIDADDLALSDTATDSMSFNVDVTGVNDAPEAEHTELSGKEDNTIVITQADLLANASDVEGDKLVASGLKIDPSFGDVVDNGDGTFTFSPTADYNGDVPFAFSVSDGEASTVAHGNIDIAAVNDLPVFTEATFTVNEDNSIIINSEELLGNAKDVDGDLLSIDSISAADNNGTVTQNENGDWVFTPSEHFSGDAQLSVVINDGTATATFASVVEVDGVADTPSLSVSLNQITLSEYNDNGSILSDWSTDNASGGIEINPDYVYGVGDNRGKVLELEKDRGDESNIYQNLDIAAGDTVTLTFDISARAGRAGEDSQVDVYFEGVLIDSIQPDVGWESYSYTFTATTDNPRLELDSPSDNSLGAVLDVIQVTEPQTLLEDTVIDLNIATSLVDTDGSESMQSLMVGEIPAGAIISDGTQQFVATTDNDSVDVLGWDLSQLTITPAEDFYGEIPLEVTATSVEDANGDTASTTEVLTLDVANVNDAVVIDNDSPLQFDATEDTQFTITEAALLSNASDIDSDQLIVTNLSIPNATYVSVIDPESGDKSFVITLDDDFNGDIEMDFNVSDQDGSVVESGAIVNVAAVNDAAVAPDLAFSMSEDGIIVITDEQLLAGATDVDGDSLSIANVTYTGKDGVLTDNEDGTYSFAPNANFNGEMQLQFGVDDGVAVTAANIDITVDAVNDAPEAEHTELSGKEDNTIVITQADLLANASDVEGDKLVASGLKIDPSFGDVVDNGDGTFTFSPTADYNGDVPFAFSVSDGEASTVAHGNIDIAAVNDLPVFTEATFTVNEDNSIIINSEELLGNAKDVDGDLLSIDSISAADNNGTVTQNENGDWVFTPSEHFSGDAQLSVVINDGTATATFASVVEVDGVADTPSLSVSLNQITLSEYNDNGSILSDWSTDNASGGIETNPDYVYGVGDNRGKVLELEKDRGDESNIYQNLDIAAGDTVTLTFDISARAGLAGEDSQVDVYFEGVLIDSIQPDVGWESYSYTFTATTDNPRLELDSPSDNSLGAVLDVIQVTEPQTLLEDTVIDLNIATSLVDTDGSESMQSLMVGEIPAGAIISDGTQQFVATTDNDSVDVLGWDLSLLTITPAEDFYGEIPLEVTAISVEDANGDTASTTEVLTLDVANVNDAVVIDNDSPLQFDATEDTQFTITEAALLSNASDIDSDQLIVTNLSIPNATYVSVIDPESGDKSFVITLDDDFNGDIEMDFNVSDQDGSVVESGAIVSVAAVNDAPVAGDDWYIQGEEDQTVGVSLREEPMVRLDEQPDFGIVQANIDDAWVTLTVGQEFAANSEVRFVADESAVTDSTHTSLIGTFDDKASLDDWGNEVDSHTREFTDGDLVITTESTGGPLGAWNGNTHIGHGIGDDDDNGLSGNEQLVVYVEGQDINEISFELDGVGGWFVEGSNHFTEIEIRAFDIDGNLIDSQTYSKPDNSSFEHSYTLTTDVPVARFELGTIEGNGSYVVQNMSVSQTQPDNVVFTSIAVDGAEVTETIDLNIHAGEQNIDLSTVMPGFSSIEEGGVGFAPIIITEAQLLAQASDIDSENLDITNLALNDDNATLTDNGDGTWTVTPDENFAGEIDLTYQVSDGELTDTNTIHIDFAAVNDAPETSGPAILDTLEDNTVHFTDEDLLQNASDIEGDSLTIQDLTYSGNDGSLIFNDDGSYSFVPNDDFNGQVELSYAVSDGQLVTASELYLTVTPVNDAAKVEPVNFAIQEDETLLFTEAQLLAKATDVDGDDLSVSSVFYSGEQGELINNGNGTYSFVPNENFSGNIDVAFSVFDGTEETAQSIAVTIEAVADSPDLVVTTADGAVVTDDAIVVEPGSTTLLNIDANLVDIDLSETLTVEVGGLPEGSVLNYDGEDLLNDQSSGIVSYEDTDITVTFQGEGAGYQNTAGYYTVDENGTITGVQIGFENASQVGSGGDLVPGESSFTFDVSQGESFNLFVIPNGFRQNDFDDLQEGTYEFRDADGSIATIDSIDPQLVHISEDGSETVIQSQFGDAIFHAGTNNNLNEDGVAHTKTELNDAGEIVYGVEDIFGGGDEDFDDFTFTVDIGETNSQIYQGEIVIDETGSAIIPTIALEQELAVTFPDDYTGSTALAITATATELANDDQSSTVQVVNFVVDHAPESTAIDASINEDGTITLTQEALLANATDLDGDDLVALNVATDDPNVKVVDNQDGTYTVTPAADFNGEVALSFDVSDGDQTVTTALNLTVDAVNDLPTAPTINLSGTEDVSITIDPDYILSQATDVEGDKLTLDNLAVKQPANASLTQNQDGTYSLITPENFNGLVQLSYLISDESGEGVPGELAMDIIPVDDSPFQNGNAHLTIEEDGDVTFNEADLLALFGDVDSSLTIMKVHTADGEEADGSLTDNGNGTWTFTPTADFAGTADLQVIASDGNSEASIDLPVYIRPVADGTVITTAHDGPLVFAEDTTGHFSLNVAMLDASESMESLVMTGYPVGFVVSDGTHTVTITEQGQQVDISQWDLNDLSMTPPEDYNGNFFVTVTSVTLDEGDESSVEDDSQLLTDVQQPETFVMNDDGSVLIEANDLLEAESLDPDTVSVDSVSYSGDKGVLVDNDNDTWTFWSDPIYQGPVKVDFYASNDTEYSVDLEIKAVNDKSSSTSKVSEPKDESGVTIVTVEELLANVDGIEGDNLTVSNVQSDSATVIDTNDGSYRIEQEGEAQDTVDLTYNVSNGEDTVDGALTVNTNADSTEYDYTAAPGGSVNVSIPTEISDNSDVDHLVVSGLPEGVSPESAIEQGEDEYLISGDLSQPITLNIDDSFTGDINMDMSGVNSMDQPIDGANASVIIDVDSSYEMDGSSADSQPMTTGTDDGQSGDWTQSDNTDMGVDVMDDSASYDDNNQDAAADDSSTEVDAT</sequence>
<dbReference type="EMBL" id="CP136522">
    <property type="protein sequence ID" value="WOT06741.1"/>
    <property type="molecule type" value="Genomic_DNA"/>
</dbReference>
<feature type="domain" description="Cadherin-like" evidence="3">
    <location>
        <begin position="1727"/>
        <end position="1801"/>
    </location>
</feature>
<feature type="domain" description="Cadherin-like" evidence="3">
    <location>
        <begin position="318"/>
        <end position="406"/>
    </location>
</feature>
<dbReference type="Pfam" id="PF04862">
    <property type="entry name" value="DUF642"/>
    <property type="match status" value="2"/>
</dbReference>
<feature type="domain" description="Cadherin-like" evidence="3">
    <location>
        <begin position="2738"/>
        <end position="2812"/>
    </location>
</feature>
<feature type="region of interest" description="Disordered" evidence="1">
    <location>
        <begin position="1"/>
        <end position="195"/>
    </location>
</feature>
<feature type="domain" description="Cadherin-like" evidence="3">
    <location>
        <begin position="222"/>
        <end position="310"/>
    </location>
</feature>
<feature type="compositionally biased region" description="Low complexity" evidence="1">
    <location>
        <begin position="80"/>
        <end position="102"/>
    </location>
</feature>